<gene>
    <name evidence="1" type="ORF">CGLO1086_LOCUS1034</name>
</gene>
<organism evidence="1">
    <name type="scientific">Cyanoptyche gloeocystis</name>
    <dbReference type="NCBI Taxonomy" id="77922"/>
    <lineage>
        <taxon>Eukaryota</taxon>
        <taxon>Glaucocystophyceae</taxon>
        <taxon>Glaucocystophyceae incertae sedis</taxon>
        <taxon>Cyanoptyche</taxon>
    </lineage>
</organism>
<sequence length="297" mass="32466">MSSLRPPPRNSHICRLHVKTPFFSLIPLLLPCQTSPSLPPPPSPLSLFSLSLSLPRSPLPPSPSPCVAYPPLLFFPFSAVSLRPSPCYPRLLICCDTPAAHPAQPHKSYRHLHDHLVFPRSIPHHEPGASFLPYRSQRRLRSGKHRLFASPLLFVSHQSSCLCVRTSWFAATRSSNSPLHSLPSSPLHTYLTATCAHFQGRLSEHQPGSSRFRDPSLLSFLASRVGFFCLWKPSQRAIRTGLQVGGFHLNAGSLAALAALTLAHLSCSFTSATPTHALHHLPALPAVPPSSSSLRSL</sequence>
<dbReference type="AlphaFoldDB" id="A0A7S2NQS7"/>
<proteinExistence type="predicted"/>
<accession>A0A7S2NQS7</accession>
<protein>
    <submittedName>
        <fullName evidence="1">Uncharacterized protein</fullName>
    </submittedName>
</protein>
<reference evidence="1" key="1">
    <citation type="submission" date="2021-01" db="EMBL/GenBank/DDBJ databases">
        <authorList>
            <person name="Corre E."/>
            <person name="Pelletier E."/>
            <person name="Niang G."/>
            <person name="Scheremetjew M."/>
            <person name="Finn R."/>
            <person name="Kale V."/>
            <person name="Holt S."/>
            <person name="Cochrane G."/>
            <person name="Meng A."/>
            <person name="Brown T."/>
            <person name="Cohen L."/>
        </authorList>
    </citation>
    <scope>NUCLEOTIDE SEQUENCE</scope>
    <source>
        <strain evidence="1">SAG4.97</strain>
    </source>
</reference>
<name>A0A7S2NQS7_9EUKA</name>
<evidence type="ECO:0000313" key="1">
    <source>
        <dbReference type="EMBL" id="CAD9553124.1"/>
    </source>
</evidence>
<dbReference type="EMBL" id="HBGX01002351">
    <property type="protein sequence ID" value="CAD9553124.1"/>
    <property type="molecule type" value="Transcribed_RNA"/>
</dbReference>